<dbReference type="InterPro" id="IPR036047">
    <property type="entry name" value="F-box-like_dom_sf"/>
</dbReference>
<accession>A0A0D2E810</accession>
<organism evidence="2 3">
    <name type="scientific">Phialophora macrospora</name>
    <dbReference type="NCBI Taxonomy" id="1851006"/>
    <lineage>
        <taxon>Eukaryota</taxon>
        <taxon>Fungi</taxon>
        <taxon>Dikarya</taxon>
        <taxon>Ascomycota</taxon>
        <taxon>Pezizomycotina</taxon>
        <taxon>Eurotiomycetes</taxon>
        <taxon>Chaetothyriomycetidae</taxon>
        <taxon>Chaetothyriales</taxon>
        <taxon>Herpotrichiellaceae</taxon>
        <taxon>Phialophora</taxon>
    </lineage>
</organism>
<reference evidence="2 3" key="1">
    <citation type="submission" date="2015-01" db="EMBL/GenBank/DDBJ databases">
        <title>The Genome Sequence of Capronia semiimmersa CBS27337.</title>
        <authorList>
            <consortium name="The Broad Institute Genomics Platform"/>
            <person name="Cuomo C."/>
            <person name="de Hoog S."/>
            <person name="Gorbushina A."/>
            <person name="Stielow B."/>
            <person name="Teixiera M."/>
            <person name="Abouelleil A."/>
            <person name="Chapman S.B."/>
            <person name="Priest M."/>
            <person name="Young S.K."/>
            <person name="Wortman J."/>
            <person name="Nusbaum C."/>
            <person name="Birren B."/>
        </authorList>
    </citation>
    <scope>NUCLEOTIDE SEQUENCE [LARGE SCALE GENOMIC DNA]</scope>
    <source>
        <strain evidence="2 3">CBS 27337</strain>
    </source>
</reference>
<dbReference type="Pfam" id="PF00646">
    <property type="entry name" value="F-box"/>
    <property type="match status" value="1"/>
</dbReference>
<evidence type="ECO:0000313" key="2">
    <source>
        <dbReference type="EMBL" id="KIW70442.1"/>
    </source>
</evidence>
<sequence>MPSSAADCKIPGRVDDQRPVMLQELNHDILTHIISFLDAPSLVCLALTCHQQYDTVLSVCRRSKLEDICPRDVGKPPPRVINAQPYNILAVDDTEGDPKPTSETADRWTIDNFQYAEIPKTILHFSGYRPEEKPMMAKHLAYIRHVEWHQLEANDQPSRQAQLSVVQGVYPRAQISFDTALSRAYLRTTFDFTQRFDDVAREFILMLDLWNQECIESVEFMVLRERLGDSWIKTKKPTSTLRLKQRKMRRERALRRFIHLTSTFHMPAPRPPGKLRQIVRKVSRELGYHGHIYSGLIWIEEHFRSILHL</sequence>
<protein>
    <recommendedName>
        <fullName evidence="1">F-box domain-containing protein</fullName>
    </recommendedName>
</protein>
<evidence type="ECO:0000259" key="1">
    <source>
        <dbReference type="Pfam" id="PF00646"/>
    </source>
</evidence>
<dbReference type="InterPro" id="IPR001810">
    <property type="entry name" value="F-box_dom"/>
</dbReference>
<feature type="domain" description="F-box" evidence="1">
    <location>
        <begin position="23"/>
        <end position="58"/>
    </location>
</feature>
<gene>
    <name evidence="2" type="ORF">PV04_02711</name>
</gene>
<name>A0A0D2E810_9EURO</name>
<proteinExistence type="predicted"/>
<dbReference type="HOGENOM" id="CLU_900149_0_0_1"/>
<evidence type="ECO:0000313" key="3">
    <source>
        <dbReference type="Proteomes" id="UP000054266"/>
    </source>
</evidence>
<dbReference type="SUPFAM" id="SSF81383">
    <property type="entry name" value="F-box domain"/>
    <property type="match status" value="1"/>
</dbReference>
<dbReference type="Proteomes" id="UP000054266">
    <property type="component" value="Unassembled WGS sequence"/>
</dbReference>
<dbReference type="AlphaFoldDB" id="A0A0D2E810"/>
<dbReference type="EMBL" id="KN846957">
    <property type="protein sequence ID" value="KIW70442.1"/>
    <property type="molecule type" value="Genomic_DNA"/>
</dbReference>
<keyword evidence="3" id="KW-1185">Reference proteome</keyword>